<dbReference type="Pfam" id="PF01627">
    <property type="entry name" value="Hpt"/>
    <property type="match status" value="1"/>
</dbReference>
<dbReference type="PROSITE" id="PS50885">
    <property type="entry name" value="HAMP"/>
    <property type="match status" value="1"/>
</dbReference>
<dbReference type="Gene3D" id="6.10.340.10">
    <property type="match status" value="1"/>
</dbReference>
<dbReference type="Pfam" id="PF02518">
    <property type="entry name" value="HATPase_c"/>
    <property type="match status" value="1"/>
</dbReference>
<dbReference type="Proteomes" id="UP000765845">
    <property type="component" value="Unassembled WGS sequence"/>
</dbReference>
<keyword evidence="12" id="KW-0902">Two-component regulatory system</keyword>
<dbReference type="CDD" id="cd00082">
    <property type="entry name" value="HisKA"/>
    <property type="match status" value="1"/>
</dbReference>
<keyword evidence="13" id="KW-0472">Membrane</keyword>
<dbReference type="SUPFAM" id="SSF158472">
    <property type="entry name" value="HAMP domain-like"/>
    <property type="match status" value="1"/>
</dbReference>
<dbReference type="CDD" id="cd16922">
    <property type="entry name" value="HATPase_EvgS-ArcB-TorS-like"/>
    <property type="match status" value="1"/>
</dbReference>
<keyword evidence="8" id="KW-0547">Nucleotide-binding</keyword>
<evidence type="ECO:0000256" key="14">
    <source>
        <dbReference type="PROSITE-ProRule" id="PRU00110"/>
    </source>
</evidence>
<feature type="domain" description="Histidine kinase" evidence="16">
    <location>
        <begin position="387"/>
        <end position="603"/>
    </location>
</feature>
<organism evidence="20 21">
    <name type="scientific">Spongiibacter thalassae</name>
    <dbReference type="NCBI Taxonomy" id="2721624"/>
    <lineage>
        <taxon>Bacteria</taxon>
        <taxon>Pseudomonadati</taxon>
        <taxon>Pseudomonadota</taxon>
        <taxon>Gammaproteobacteria</taxon>
        <taxon>Cellvibrionales</taxon>
        <taxon>Spongiibacteraceae</taxon>
        <taxon>Spongiibacter</taxon>
    </lineage>
</organism>
<dbReference type="SUPFAM" id="SSF47384">
    <property type="entry name" value="Homodimeric domain of signal transducing histidine kinase"/>
    <property type="match status" value="1"/>
</dbReference>
<dbReference type="SMART" id="SM00388">
    <property type="entry name" value="HisKA"/>
    <property type="match status" value="1"/>
</dbReference>
<keyword evidence="21" id="KW-1185">Reference proteome</keyword>
<keyword evidence="4" id="KW-1003">Cell membrane</keyword>
<dbReference type="InterPro" id="IPR004358">
    <property type="entry name" value="Sig_transdc_His_kin-like_C"/>
</dbReference>
<keyword evidence="6" id="KW-0808">Transferase</keyword>
<evidence type="ECO:0000256" key="1">
    <source>
        <dbReference type="ARBA" id="ARBA00000085"/>
    </source>
</evidence>
<evidence type="ECO:0000256" key="8">
    <source>
        <dbReference type="ARBA" id="ARBA00022741"/>
    </source>
</evidence>
<dbReference type="CDD" id="cd06225">
    <property type="entry name" value="HAMP"/>
    <property type="match status" value="1"/>
</dbReference>
<dbReference type="InterPro" id="IPR011006">
    <property type="entry name" value="CheY-like_superfamily"/>
</dbReference>
<evidence type="ECO:0000259" key="17">
    <source>
        <dbReference type="PROSITE" id="PS50110"/>
    </source>
</evidence>
<evidence type="ECO:0000259" key="19">
    <source>
        <dbReference type="PROSITE" id="PS50894"/>
    </source>
</evidence>
<protein>
    <recommendedName>
        <fullName evidence="3">histidine kinase</fullName>
        <ecNumber evidence="3">2.7.13.3</ecNumber>
    </recommendedName>
</protein>
<evidence type="ECO:0000313" key="21">
    <source>
        <dbReference type="Proteomes" id="UP000765845"/>
    </source>
</evidence>
<accession>A0ABX1GCI6</accession>
<dbReference type="SUPFAM" id="SSF47226">
    <property type="entry name" value="Histidine-containing phosphotransfer domain, HPT domain"/>
    <property type="match status" value="1"/>
</dbReference>
<dbReference type="PROSITE" id="PS50110">
    <property type="entry name" value="RESPONSE_REGULATORY"/>
    <property type="match status" value="1"/>
</dbReference>
<feature type="domain" description="Response regulatory" evidence="17">
    <location>
        <begin position="630"/>
        <end position="748"/>
    </location>
</feature>
<dbReference type="InterPro" id="IPR003594">
    <property type="entry name" value="HATPase_dom"/>
</dbReference>
<dbReference type="InterPro" id="IPR003660">
    <property type="entry name" value="HAMP_dom"/>
</dbReference>
<proteinExistence type="predicted"/>
<sequence length="882" mass="97373">MSLLKQLVLSFCIFALLPLIIFGAVDYSHSVRYLKSSALNELHAISAIQVERLHGQLNQHRDRVQLIASNPDLKSYLYDYANEGQIDTGRVAVSLENAIMAISSVKAVSIYDLDNRLITSVVAPGRTISNDEAHIEANASKPPVELDFDAERSEIHLTQDVMHFGDKVGSLSVTTDARYFTRIFTTYNGFGESGESILFQLDNAGQVTPLHPLRFATGNSLRAAPLNQPVSAQRMEYSDAFDYRGEAVMASGRVLPELGWGIMVKKDVAEILHPANAILARLNAAILIIAALAVFFAYKVASYIYAPIRALATLARSVQSGDLSQRANFRDLGEIGILARAMDGMIDRLTQDNAELEKIVEQRTSEAHAARLRAEEKTRMQSEFLANMSHEIRTPMNGIIGVANLLKTTPLSKEQLEYIDILEHSGSSLLVIINDILDLSKLRSGKLELSQSDFDLHQELQLLIREFRDTAARKQLSLELQIEPSAPRWVHGDPVRLKQILVNLIGNGLKFTQRGGVSLSLRQEGEQLEFTVRDTGIGIEQQDLDKIFDAFTQIDGSLTRRAGGTGLGLSIVHQLVLQMQGQILCDSAVNKGSTFILRLPLNAAQSTPSPPPHLTLLPGKKPAPARKSLSLLIAEDNTVNQRIISDLLASRGHKLTIVSNGAEAVREFQSQPFDKILMDVQMPVMDGLAASRKIRELEPQNGHHIPIIALTAHAMADDKERCITAGMSQYLSKPIDPEQLIHQVEGLPYPTDEMPLTPANCEGLVPKDMLQMILDEARVRDITHNKPALIATIAQLFLSELPEMTDEIDRVLAQGDRKQLSSSVHRIKSALGNFSSKAFYDEVAELETNAQCQDLSEWTTQWQAAKDKLGQMSDELKVLAGI</sequence>
<evidence type="ECO:0000259" key="18">
    <source>
        <dbReference type="PROSITE" id="PS50885"/>
    </source>
</evidence>
<dbReference type="SMART" id="SM00304">
    <property type="entry name" value="HAMP"/>
    <property type="match status" value="1"/>
</dbReference>
<feature type="modified residue" description="4-aspartylphosphate" evidence="15">
    <location>
        <position position="679"/>
    </location>
</feature>
<keyword evidence="9" id="KW-0418">Kinase</keyword>
<dbReference type="Pfam" id="PF00672">
    <property type="entry name" value="HAMP"/>
    <property type="match status" value="1"/>
</dbReference>
<dbReference type="RefSeq" id="WP_168448735.1">
    <property type="nucleotide sequence ID" value="NZ_JAAWWK010000001.1"/>
</dbReference>
<evidence type="ECO:0000256" key="5">
    <source>
        <dbReference type="ARBA" id="ARBA00022553"/>
    </source>
</evidence>
<evidence type="ECO:0000256" key="2">
    <source>
        <dbReference type="ARBA" id="ARBA00004651"/>
    </source>
</evidence>
<dbReference type="InterPro" id="IPR005467">
    <property type="entry name" value="His_kinase_dom"/>
</dbReference>
<dbReference type="InterPro" id="IPR008207">
    <property type="entry name" value="Sig_transdc_His_kin_Hpt_dom"/>
</dbReference>
<evidence type="ECO:0000256" key="10">
    <source>
        <dbReference type="ARBA" id="ARBA00022840"/>
    </source>
</evidence>
<dbReference type="Pfam" id="PF00512">
    <property type="entry name" value="HisKA"/>
    <property type="match status" value="1"/>
</dbReference>
<evidence type="ECO:0000259" key="16">
    <source>
        <dbReference type="PROSITE" id="PS50109"/>
    </source>
</evidence>
<evidence type="ECO:0000256" key="9">
    <source>
        <dbReference type="ARBA" id="ARBA00022777"/>
    </source>
</evidence>
<dbReference type="InterPro" id="IPR036641">
    <property type="entry name" value="HPT_dom_sf"/>
</dbReference>
<comment type="subcellular location">
    <subcellularLocation>
        <location evidence="2">Cell membrane</location>
        <topology evidence="2">Multi-pass membrane protein</topology>
    </subcellularLocation>
</comment>
<evidence type="ECO:0000256" key="13">
    <source>
        <dbReference type="ARBA" id="ARBA00023136"/>
    </source>
</evidence>
<feature type="modified residue" description="Phosphohistidine" evidence="14">
    <location>
        <position position="825"/>
    </location>
</feature>
<evidence type="ECO:0000256" key="6">
    <source>
        <dbReference type="ARBA" id="ARBA00022679"/>
    </source>
</evidence>
<evidence type="ECO:0000256" key="12">
    <source>
        <dbReference type="ARBA" id="ARBA00023012"/>
    </source>
</evidence>
<dbReference type="SUPFAM" id="SSF52172">
    <property type="entry name" value="CheY-like"/>
    <property type="match status" value="1"/>
</dbReference>
<name>A0ABX1GCI6_9GAMM</name>
<evidence type="ECO:0000256" key="15">
    <source>
        <dbReference type="PROSITE-ProRule" id="PRU00169"/>
    </source>
</evidence>
<evidence type="ECO:0000256" key="7">
    <source>
        <dbReference type="ARBA" id="ARBA00022692"/>
    </source>
</evidence>
<dbReference type="Gene3D" id="1.20.120.160">
    <property type="entry name" value="HPT domain"/>
    <property type="match status" value="1"/>
</dbReference>
<dbReference type="SUPFAM" id="SSF55874">
    <property type="entry name" value="ATPase domain of HSP90 chaperone/DNA topoisomerase II/histidine kinase"/>
    <property type="match status" value="1"/>
</dbReference>
<feature type="domain" description="HPt" evidence="19">
    <location>
        <begin position="786"/>
        <end position="882"/>
    </location>
</feature>
<evidence type="ECO:0000256" key="4">
    <source>
        <dbReference type="ARBA" id="ARBA00022475"/>
    </source>
</evidence>
<dbReference type="EMBL" id="JAAWWK010000001">
    <property type="protein sequence ID" value="NKI16203.1"/>
    <property type="molecule type" value="Genomic_DNA"/>
</dbReference>
<dbReference type="Gene3D" id="3.30.565.10">
    <property type="entry name" value="Histidine kinase-like ATPase, C-terminal domain"/>
    <property type="match status" value="1"/>
</dbReference>
<feature type="domain" description="HAMP" evidence="18">
    <location>
        <begin position="302"/>
        <end position="354"/>
    </location>
</feature>
<dbReference type="Gene3D" id="3.40.50.2300">
    <property type="match status" value="1"/>
</dbReference>
<dbReference type="PANTHER" id="PTHR45339:SF1">
    <property type="entry name" value="HYBRID SIGNAL TRANSDUCTION HISTIDINE KINASE J"/>
    <property type="match status" value="1"/>
</dbReference>
<reference evidence="20 21" key="1">
    <citation type="submission" date="2020-04" db="EMBL/GenBank/DDBJ databases">
        <authorList>
            <person name="Yoon J."/>
        </authorList>
    </citation>
    <scope>NUCLEOTIDE SEQUENCE [LARGE SCALE GENOMIC DNA]</scope>
    <source>
        <strain evidence="20 21">KMU-166</strain>
    </source>
</reference>
<comment type="catalytic activity">
    <reaction evidence="1">
        <text>ATP + protein L-histidine = ADP + protein N-phospho-L-histidine.</text>
        <dbReference type="EC" id="2.7.13.3"/>
    </reaction>
</comment>
<keyword evidence="11" id="KW-1133">Transmembrane helix</keyword>
<dbReference type="InterPro" id="IPR036890">
    <property type="entry name" value="HATPase_C_sf"/>
</dbReference>
<dbReference type="InterPro" id="IPR003661">
    <property type="entry name" value="HisK_dim/P_dom"/>
</dbReference>
<dbReference type="PROSITE" id="PS50894">
    <property type="entry name" value="HPT"/>
    <property type="match status" value="1"/>
</dbReference>
<keyword evidence="7" id="KW-0812">Transmembrane</keyword>
<dbReference type="SMART" id="SM00448">
    <property type="entry name" value="REC"/>
    <property type="match status" value="1"/>
</dbReference>
<keyword evidence="10" id="KW-0067">ATP-binding</keyword>
<dbReference type="InterPro" id="IPR036097">
    <property type="entry name" value="HisK_dim/P_sf"/>
</dbReference>
<dbReference type="EC" id="2.7.13.3" evidence="3"/>
<evidence type="ECO:0000256" key="3">
    <source>
        <dbReference type="ARBA" id="ARBA00012438"/>
    </source>
</evidence>
<dbReference type="PROSITE" id="PS50109">
    <property type="entry name" value="HIS_KIN"/>
    <property type="match status" value="1"/>
</dbReference>
<dbReference type="PRINTS" id="PR00344">
    <property type="entry name" value="BCTRLSENSOR"/>
</dbReference>
<dbReference type="PANTHER" id="PTHR45339">
    <property type="entry name" value="HYBRID SIGNAL TRANSDUCTION HISTIDINE KINASE J"/>
    <property type="match status" value="1"/>
</dbReference>
<evidence type="ECO:0000313" key="20">
    <source>
        <dbReference type="EMBL" id="NKI16203.1"/>
    </source>
</evidence>
<dbReference type="Gene3D" id="1.10.287.130">
    <property type="match status" value="1"/>
</dbReference>
<evidence type="ECO:0000256" key="11">
    <source>
        <dbReference type="ARBA" id="ARBA00022989"/>
    </source>
</evidence>
<dbReference type="SMART" id="SM00387">
    <property type="entry name" value="HATPase_c"/>
    <property type="match status" value="1"/>
</dbReference>
<keyword evidence="5 15" id="KW-0597">Phosphoprotein</keyword>
<comment type="caution">
    <text evidence="20">The sequence shown here is derived from an EMBL/GenBank/DDBJ whole genome shotgun (WGS) entry which is preliminary data.</text>
</comment>
<dbReference type="InterPro" id="IPR001789">
    <property type="entry name" value="Sig_transdc_resp-reg_receiver"/>
</dbReference>
<gene>
    <name evidence="20" type="ORF">HCU74_02100</name>
</gene>
<dbReference type="Pfam" id="PF00072">
    <property type="entry name" value="Response_reg"/>
    <property type="match status" value="1"/>
</dbReference>
<dbReference type="CDD" id="cd17546">
    <property type="entry name" value="REC_hyHK_CKI1_RcsC-like"/>
    <property type="match status" value="1"/>
</dbReference>